<keyword evidence="4" id="KW-1185">Reference proteome</keyword>
<feature type="domain" description="VWFA" evidence="2">
    <location>
        <begin position="24"/>
        <end position="202"/>
    </location>
</feature>
<dbReference type="InterPro" id="IPR002035">
    <property type="entry name" value="VWF_A"/>
</dbReference>
<organism evidence="3 4">
    <name type="scientific">Thalassobaculum fulvum</name>
    <dbReference type="NCBI Taxonomy" id="1633335"/>
    <lineage>
        <taxon>Bacteria</taxon>
        <taxon>Pseudomonadati</taxon>
        <taxon>Pseudomonadota</taxon>
        <taxon>Alphaproteobacteria</taxon>
        <taxon>Rhodospirillales</taxon>
        <taxon>Thalassobaculaceae</taxon>
        <taxon>Thalassobaculum</taxon>
    </lineage>
</organism>
<dbReference type="Gene3D" id="3.40.50.410">
    <property type="entry name" value="von Willebrand factor, type A domain"/>
    <property type="match status" value="1"/>
</dbReference>
<dbReference type="EMBL" id="BMZS01000001">
    <property type="protein sequence ID" value="GHD40845.1"/>
    <property type="molecule type" value="Genomic_DNA"/>
</dbReference>
<dbReference type="SUPFAM" id="SSF53300">
    <property type="entry name" value="vWA-like"/>
    <property type="match status" value="1"/>
</dbReference>
<protein>
    <submittedName>
        <fullName evidence="3">VWA domain-containing protein</fullName>
    </submittedName>
</protein>
<keyword evidence="1" id="KW-0732">Signal</keyword>
<dbReference type="PROSITE" id="PS50234">
    <property type="entry name" value="VWFA"/>
    <property type="match status" value="1"/>
</dbReference>
<dbReference type="Proteomes" id="UP000630353">
    <property type="component" value="Unassembled WGS sequence"/>
</dbReference>
<feature type="signal peptide" evidence="1">
    <location>
        <begin position="1"/>
        <end position="15"/>
    </location>
</feature>
<gene>
    <name evidence="3" type="ORF">GCM10017083_04510</name>
</gene>
<name>A0A919CMR3_9PROT</name>
<feature type="chain" id="PRO_5037712169" evidence="1">
    <location>
        <begin position="16"/>
        <end position="548"/>
    </location>
</feature>
<evidence type="ECO:0000259" key="2">
    <source>
        <dbReference type="PROSITE" id="PS50234"/>
    </source>
</evidence>
<reference evidence="3" key="1">
    <citation type="journal article" date="2014" name="Int. J. Syst. Evol. Microbiol.">
        <title>Complete genome sequence of Corynebacterium casei LMG S-19264T (=DSM 44701T), isolated from a smear-ripened cheese.</title>
        <authorList>
            <consortium name="US DOE Joint Genome Institute (JGI-PGF)"/>
            <person name="Walter F."/>
            <person name="Albersmeier A."/>
            <person name="Kalinowski J."/>
            <person name="Ruckert C."/>
        </authorList>
    </citation>
    <scope>NUCLEOTIDE SEQUENCE</scope>
    <source>
        <strain evidence="3">KCTC 42651</strain>
    </source>
</reference>
<accession>A0A919CMR3</accession>
<evidence type="ECO:0000256" key="1">
    <source>
        <dbReference type="SAM" id="SignalP"/>
    </source>
</evidence>
<dbReference type="SMART" id="SM00327">
    <property type="entry name" value="VWA"/>
    <property type="match status" value="1"/>
</dbReference>
<sequence>MAFAFAVLAAGAVGAAEQAAPAGRVMMVLDASGSMWGQIDGVNKIVIARTVVRDLLKDWDPDVELGLMAYGHRRKGDCRDIELLHTPSREAPGRIAATVDKLNPKGKTPLSESVRQAAEALRYTEEPASIVLVTDGRETCNVDPCALAAELERAGVDLTVHVVGFDIREKDRAGIACMAENTGGVYRDAADAASLKQALGEVVEKAAAAKRDRLVALMVEGADPWNNVDLFWQVFAADDAGQPTGAALMKTTTASPWLELPPGRYVVEAKVSAASARAPIEIVEGESRSHAIVMNAATVDADYVIASGQAPGKEDVRWLAHRGLDDGTVSPPLDSTTDETVRFHFNAGKARVALEQDYLSAHEDLTLAAGEERKVTVNMRVGELILEPRLTADGAVLGEDVTWVLYPGDEAAGRPLKTIVWGGPRPFRAPAGMHAVGFRVGQTLQGVKPLEFVEGESTSLPFVLDAGYAAFTFTGEASPSSSLIGFRKHAADGSKVPLATMDVSGARRPLPFAAGDYSIAATGAKGRVEVPFTVTAGGTTEVTVAYPE</sequence>
<dbReference type="InterPro" id="IPR036465">
    <property type="entry name" value="vWFA_dom_sf"/>
</dbReference>
<comment type="caution">
    <text evidence="3">The sequence shown here is derived from an EMBL/GenBank/DDBJ whole genome shotgun (WGS) entry which is preliminary data.</text>
</comment>
<evidence type="ECO:0000313" key="3">
    <source>
        <dbReference type="EMBL" id="GHD40845.1"/>
    </source>
</evidence>
<dbReference type="AlphaFoldDB" id="A0A919CMR3"/>
<dbReference type="Pfam" id="PF13519">
    <property type="entry name" value="VWA_2"/>
    <property type="match status" value="1"/>
</dbReference>
<reference evidence="3" key="2">
    <citation type="submission" date="2020-09" db="EMBL/GenBank/DDBJ databases">
        <authorList>
            <person name="Sun Q."/>
            <person name="Kim S."/>
        </authorList>
    </citation>
    <scope>NUCLEOTIDE SEQUENCE</scope>
    <source>
        <strain evidence="3">KCTC 42651</strain>
    </source>
</reference>
<evidence type="ECO:0000313" key="4">
    <source>
        <dbReference type="Proteomes" id="UP000630353"/>
    </source>
</evidence>
<proteinExistence type="predicted"/>